<dbReference type="PANTHER" id="PTHR11877">
    <property type="entry name" value="HYDROXYMETHYLGLUTARYL-COA SYNTHASE"/>
    <property type="match status" value="1"/>
</dbReference>
<evidence type="ECO:0000313" key="3">
    <source>
        <dbReference type="EMBL" id="KKN87034.1"/>
    </source>
</evidence>
<dbReference type="Pfam" id="PF08541">
    <property type="entry name" value="ACP_syn_III_C"/>
    <property type="match status" value="1"/>
</dbReference>
<evidence type="ECO:0000259" key="2">
    <source>
        <dbReference type="Pfam" id="PF08541"/>
    </source>
</evidence>
<name>A0A0F9U5Z8_9ZZZZ</name>
<comment type="caution">
    <text evidence="3">The sequence shown here is derived from an EMBL/GenBank/DDBJ whole genome shotgun (WGS) entry which is preliminary data.</text>
</comment>
<dbReference type="SUPFAM" id="SSF53901">
    <property type="entry name" value="Thiolase-like"/>
    <property type="match status" value="1"/>
</dbReference>
<sequence>MLPRIISIGYAVPEHAYSQRLIFNELAYPQRLWRLFAGSKIDKRHFWVPLDRLRKLSWQEQQEEFLKGAISLSKQAIINCLDKRDVGDIGCVVFSSCTGFVPGPTIPHYLGKEFGFAPDTYYTNIGSMGCESGFPGLKRATDFTVVTGKPSLVIACELSSCSYFPEPDGKPDQENHFELARSNAIFADAAIAALVSYDDDTRHPMIIDMKTYTNTDYLDDLGFVWRDGRLRVKLSRRVPELAASVVRPSIMAVLKRNELKVRDINWWVIHAAGNSVLDNIRDALGVNEGKMSLSRETLRLFGNTSSTSVGITGKRLMSEDIKPGDFVIMLSVGPGLTGGATLLQFQREAV</sequence>
<dbReference type="PANTHER" id="PTHR11877:SF46">
    <property type="entry name" value="TYPE III POLYKETIDE SYNTHASE A"/>
    <property type="match status" value="1"/>
</dbReference>
<dbReference type="AlphaFoldDB" id="A0A0F9U5Z8"/>
<dbReference type="GO" id="GO:0030639">
    <property type="term" value="P:polyketide biosynthetic process"/>
    <property type="evidence" value="ECO:0007669"/>
    <property type="project" value="TreeGrafter"/>
</dbReference>
<proteinExistence type="predicted"/>
<organism evidence="3">
    <name type="scientific">marine sediment metagenome</name>
    <dbReference type="NCBI Taxonomy" id="412755"/>
    <lineage>
        <taxon>unclassified sequences</taxon>
        <taxon>metagenomes</taxon>
        <taxon>ecological metagenomes</taxon>
    </lineage>
</organism>
<dbReference type="InterPro" id="IPR016039">
    <property type="entry name" value="Thiolase-like"/>
</dbReference>
<protein>
    <recommendedName>
        <fullName evidence="2">Beta-ketoacyl-[acyl-carrier-protein] synthase III C-terminal domain-containing protein</fullName>
    </recommendedName>
</protein>
<accession>A0A0F9U5Z8</accession>
<gene>
    <name evidence="3" type="ORF">LCGC14_0263040</name>
</gene>
<dbReference type="InterPro" id="IPR013747">
    <property type="entry name" value="ACP_syn_III_C"/>
</dbReference>
<dbReference type="PIRSF" id="PIRSF000451">
    <property type="entry name" value="PKS_III"/>
    <property type="match status" value="1"/>
</dbReference>
<evidence type="ECO:0000256" key="1">
    <source>
        <dbReference type="ARBA" id="ARBA00022679"/>
    </source>
</evidence>
<keyword evidence="1" id="KW-0808">Transferase</keyword>
<dbReference type="Gene3D" id="3.40.47.10">
    <property type="match status" value="2"/>
</dbReference>
<reference evidence="3" key="1">
    <citation type="journal article" date="2015" name="Nature">
        <title>Complex archaea that bridge the gap between prokaryotes and eukaryotes.</title>
        <authorList>
            <person name="Spang A."/>
            <person name="Saw J.H."/>
            <person name="Jorgensen S.L."/>
            <person name="Zaremba-Niedzwiedzka K."/>
            <person name="Martijn J."/>
            <person name="Lind A.E."/>
            <person name="van Eijk R."/>
            <person name="Schleper C."/>
            <person name="Guy L."/>
            <person name="Ettema T.J."/>
        </authorList>
    </citation>
    <scope>NUCLEOTIDE SEQUENCE</scope>
</reference>
<feature type="domain" description="Beta-ketoacyl-[acyl-carrier-protein] synthase III C-terminal" evidence="2">
    <location>
        <begin position="254"/>
        <end position="344"/>
    </location>
</feature>
<dbReference type="InterPro" id="IPR011141">
    <property type="entry name" value="Polyketide_synthase_type-III"/>
</dbReference>
<dbReference type="EMBL" id="LAZR01000142">
    <property type="protein sequence ID" value="KKN87034.1"/>
    <property type="molecule type" value="Genomic_DNA"/>
</dbReference>
<dbReference type="GO" id="GO:0016747">
    <property type="term" value="F:acyltransferase activity, transferring groups other than amino-acyl groups"/>
    <property type="evidence" value="ECO:0007669"/>
    <property type="project" value="InterPro"/>
</dbReference>